<keyword evidence="1" id="KW-0808">Transferase</keyword>
<accession>A0A370H153</accession>
<gene>
    <name evidence="1" type="ORF">DFR68_106192</name>
</gene>
<reference evidence="1 2" key="1">
    <citation type="submission" date="2018-07" db="EMBL/GenBank/DDBJ databases">
        <title>Genomic Encyclopedia of Type Strains, Phase IV (KMG-IV): sequencing the most valuable type-strain genomes for metagenomic binning, comparative biology and taxonomic classification.</title>
        <authorList>
            <person name="Goeker M."/>
        </authorList>
    </citation>
    <scope>NUCLEOTIDE SEQUENCE [LARGE SCALE GENOMIC DNA]</scope>
    <source>
        <strain evidence="1 2">DSM 44952</strain>
    </source>
</reference>
<evidence type="ECO:0000313" key="1">
    <source>
        <dbReference type="EMBL" id="RDI49755.1"/>
    </source>
</evidence>
<sequence length="139" mass="15988">MPADEFRAVVAERIAQDAWVVDGNYRGKLGDLVWQRADTVVWLDLPRARVMLQIVKRTVGRSLTGRELWNGNREDWRNMLSTDPERSVIVWAWTTHAGNRARYAAAQTDPAYGHIDFVRVRSHREAEAFMAGLTRLPRT</sequence>
<comment type="caution">
    <text evidence="1">The sequence shown here is derived from an EMBL/GenBank/DDBJ whole genome shotgun (WGS) entry which is preliminary data.</text>
</comment>
<dbReference type="PANTHER" id="PTHR37816:SF1">
    <property type="entry name" value="TOXIN"/>
    <property type="match status" value="1"/>
</dbReference>
<name>A0A370H153_9NOCA</name>
<dbReference type="GO" id="GO:0016301">
    <property type="term" value="F:kinase activity"/>
    <property type="evidence" value="ECO:0007669"/>
    <property type="project" value="UniProtKB-KW"/>
</dbReference>
<keyword evidence="1" id="KW-0418">Kinase</keyword>
<dbReference type="STRING" id="1210089.GCA_001613165_02358"/>
<dbReference type="InterPro" id="IPR052922">
    <property type="entry name" value="Cytidylate_Kinase-2"/>
</dbReference>
<evidence type="ECO:0000313" key="2">
    <source>
        <dbReference type="Proteomes" id="UP000255355"/>
    </source>
</evidence>
<dbReference type="EMBL" id="QQAZ01000006">
    <property type="protein sequence ID" value="RDI49755.1"/>
    <property type="molecule type" value="Genomic_DNA"/>
</dbReference>
<keyword evidence="2" id="KW-1185">Reference proteome</keyword>
<organism evidence="1 2">
    <name type="scientific">Nocardia mexicana</name>
    <dbReference type="NCBI Taxonomy" id="279262"/>
    <lineage>
        <taxon>Bacteria</taxon>
        <taxon>Bacillati</taxon>
        <taxon>Actinomycetota</taxon>
        <taxon>Actinomycetes</taxon>
        <taxon>Mycobacteriales</taxon>
        <taxon>Nocardiaceae</taxon>
        <taxon>Nocardia</taxon>
    </lineage>
</organism>
<dbReference type="PANTHER" id="PTHR37816">
    <property type="entry name" value="YALI0E33011P"/>
    <property type="match status" value="1"/>
</dbReference>
<proteinExistence type="predicted"/>
<dbReference type="AlphaFoldDB" id="A0A370H153"/>
<dbReference type="Proteomes" id="UP000255355">
    <property type="component" value="Unassembled WGS sequence"/>
</dbReference>
<protein>
    <submittedName>
        <fullName evidence="1">Adenylate kinase family enzyme</fullName>
    </submittedName>
</protein>